<dbReference type="Proteomes" id="UP000266841">
    <property type="component" value="Unassembled WGS sequence"/>
</dbReference>
<sequence>MYVFLLALPSLLCLILSGVLMFVEFVGFIVGNVGAIASCQPPRPENNTPTQPPTTNPRTHAPRHNPQREEMFQAALRKSTRQLTSGRHRLPPAPGLAATLSSESNARTVTPVTVVGGDDTGATIRERDES</sequence>
<dbReference type="EMBL" id="AGNL01023484">
    <property type="protein sequence ID" value="EJK59152.1"/>
    <property type="molecule type" value="Genomic_DNA"/>
</dbReference>
<keyword evidence="3" id="KW-1185">Reference proteome</keyword>
<gene>
    <name evidence="2" type="ORF">THAOC_20661</name>
</gene>
<organism evidence="2 3">
    <name type="scientific">Thalassiosira oceanica</name>
    <name type="common">Marine diatom</name>
    <dbReference type="NCBI Taxonomy" id="159749"/>
    <lineage>
        <taxon>Eukaryota</taxon>
        <taxon>Sar</taxon>
        <taxon>Stramenopiles</taxon>
        <taxon>Ochrophyta</taxon>
        <taxon>Bacillariophyta</taxon>
        <taxon>Coscinodiscophyceae</taxon>
        <taxon>Thalassiosirophycidae</taxon>
        <taxon>Thalassiosirales</taxon>
        <taxon>Thalassiosiraceae</taxon>
        <taxon>Thalassiosira</taxon>
    </lineage>
</organism>
<feature type="region of interest" description="Disordered" evidence="1">
    <location>
        <begin position="37"/>
        <end position="130"/>
    </location>
</feature>
<feature type="compositionally biased region" description="Low complexity" evidence="1">
    <location>
        <begin position="108"/>
        <end position="121"/>
    </location>
</feature>
<evidence type="ECO:0000313" key="3">
    <source>
        <dbReference type="Proteomes" id="UP000266841"/>
    </source>
</evidence>
<proteinExistence type="predicted"/>
<evidence type="ECO:0000256" key="1">
    <source>
        <dbReference type="SAM" id="MobiDB-lite"/>
    </source>
</evidence>
<protein>
    <submittedName>
        <fullName evidence="2">Uncharacterized protein</fullName>
    </submittedName>
</protein>
<name>K0SL33_THAOC</name>
<dbReference type="AlphaFoldDB" id="K0SL33"/>
<comment type="caution">
    <text evidence="2">The sequence shown here is derived from an EMBL/GenBank/DDBJ whole genome shotgun (WGS) entry which is preliminary data.</text>
</comment>
<evidence type="ECO:0000313" key="2">
    <source>
        <dbReference type="EMBL" id="EJK59152.1"/>
    </source>
</evidence>
<reference evidence="2 3" key="1">
    <citation type="journal article" date="2012" name="Genome Biol.">
        <title>Genome and low-iron response of an oceanic diatom adapted to chronic iron limitation.</title>
        <authorList>
            <person name="Lommer M."/>
            <person name="Specht M."/>
            <person name="Roy A.S."/>
            <person name="Kraemer L."/>
            <person name="Andreson R."/>
            <person name="Gutowska M.A."/>
            <person name="Wolf J."/>
            <person name="Bergner S.V."/>
            <person name="Schilhabel M.B."/>
            <person name="Klostermeier U.C."/>
            <person name="Beiko R.G."/>
            <person name="Rosenstiel P."/>
            <person name="Hippler M."/>
            <person name="Laroche J."/>
        </authorList>
    </citation>
    <scope>NUCLEOTIDE SEQUENCE [LARGE SCALE GENOMIC DNA]</scope>
    <source>
        <strain evidence="2 3">CCMP1005</strain>
    </source>
</reference>
<accession>K0SL33</accession>